<dbReference type="InterPro" id="IPR051411">
    <property type="entry name" value="Polyketide_trans_af380"/>
</dbReference>
<dbReference type="Gene3D" id="1.10.10.800">
    <property type="match status" value="1"/>
</dbReference>
<dbReference type="EMBL" id="FXXP01000001">
    <property type="protein sequence ID" value="SMX27702.1"/>
    <property type="molecule type" value="Genomic_DNA"/>
</dbReference>
<accession>A0A238JCK7</accession>
<dbReference type="InterPro" id="IPR029058">
    <property type="entry name" value="AB_hydrolase_fold"/>
</dbReference>
<dbReference type="RefSeq" id="WP_208293317.1">
    <property type="nucleotide sequence ID" value="NZ_FXXP01000001.1"/>
</dbReference>
<evidence type="ECO:0000313" key="1">
    <source>
        <dbReference type="EMBL" id="SMX27702.1"/>
    </source>
</evidence>
<dbReference type="AlphaFoldDB" id="A0A238JCK7"/>
<dbReference type="Gene3D" id="3.40.50.1820">
    <property type="entry name" value="alpha/beta hydrolase"/>
    <property type="match status" value="1"/>
</dbReference>
<dbReference type="Proteomes" id="UP000225972">
    <property type="component" value="Unassembled WGS sequence"/>
</dbReference>
<keyword evidence="1" id="KW-0378">Hydrolase</keyword>
<dbReference type="SUPFAM" id="SSF53474">
    <property type="entry name" value="alpha/beta-Hydrolases"/>
    <property type="match status" value="1"/>
</dbReference>
<protein>
    <submittedName>
        <fullName evidence="1">Alpha/beta hydrolase family protein</fullName>
    </submittedName>
</protein>
<proteinExistence type="predicted"/>
<dbReference type="PANTHER" id="PTHR47751:SF1">
    <property type="entry name" value="SUPERFAMILY HYDROLASE, PUTATIVE (AFU_ORTHOLOGUE AFUA_2G16580)-RELATED"/>
    <property type="match status" value="1"/>
</dbReference>
<reference evidence="2" key="1">
    <citation type="submission" date="2017-05" db="EMBL/GenBank/DDBJ databases">
        <authorList>
            <person name="Rodrigo-Torres L."/>
            <person name="Arahal R. D."/>
            <person name="Lucena T."/>
        </authorList>
    </citation>
    <scope>NUCLEOTIDE SEQUENCE [LARGE SCALE GENOMIC DNA]</scope>
    <source>
        <strain evidence="2">CECT 8649</strain>
    </source>
</reference>
<name>A0A238JCK7_9RHOB</name>
<keyword evidence="2" id="KW-1185">Reference proteome</keyword>
<gene>
    <name evidence="1" type="ORF">TRP8649_01812</name>
</gene>
<organism evidence="1 2">
    <name type="scientific">Pelagimonas phthalicica</name>
    <dbReference type="NCBI Taxonomy" id="1037362"/>
    <lineage>
        <taxon>Bacteria</taxon>
        <taxon>Pseudomonadati</taxon>
        <taxon>Pseudomonadota</taxon>
        <taxon>Alphaproteobacteria</taxon>
        <taxon>Rhodobacterales</taxon>
        <taxon>Roseobacteraceae</taxon>
        <taxon>Pelagimonas</taxon>
    </lineage>
</organism>
<dbReference type="PANTHER" id="PTHR47751">
    <property type="entry name" value="SUPERFAMILY HYDROLASE, PUTATIVE (AFU_ORTHOLOGUE AFUA_2G16580)-RELATED"/>
    <property type="match status" value="1"/>
</dbReference>
<evidence type="ECO:0000313" key="2">
    <source>
        <dbReference type="Proteomes" id="UP000225972"/>
    </source>
</evidence>
<sequence>MKTINLQNTPELKGVLSEEVSFDSHGATLRGVLYKPEGAIAPLTAVIVTGAWTTVKEQMPGTYARELAARGLAALAFDFTGWGESDGAPRFVEDPAVKTADIKAATSYLNSRDDIDDISGLGICASSGYMAVAVADDARLSKLALVAPWLHDPEMAEGIYGGAETAANLIAASDAEGAAETVLLGASATEENAVMYQAPYYSEEDRGLIPAYDNKFSALSWKPWLTYDAQASADRLTKPILMVGSPSIALPAGAVAYEARTNAPFEKIWLGEDVTQFDFYDRADVVKASVDAVSDFFKS</sequence>
<dbReference type="GO" id="GO:0016787">
    <property type="term" value="F:hydrolase activity"/>
    <property type="evidence" value="ECO:0007669"/>
    <property type="project" value="UniProtKB-KW"/>
</dbReference>